<dbReference type="AlphaFoldDB" id="A0A1J1I9H3"/>
<name>A0A1J1I9H3_9DIPT</name>
<reference evidence="1 2" key="1">
    <citation type="submission" date="2015-04" db="EMBL/GenBank/DDBJ databases">
        <authorList>
            <person name="Syromyatnikov M.Y."/>
            <person name="Popov V.N."/>
        </authorList>
    </citation>
    <scope>NUCLEOTIDE SEQUENCE [LARGE SCALE GENOMIC DNA]</scope>
</reference>
<sequence length="69" mass="8053">MDHEPFQKRKSHPSSGLEVDLWQPIFKSILKKLKDFSKCHDVEVQNHTIKCDRLSPMKPKEGGISKQHE</sequence>
<evidence type="ECO:0000313" key="2">
    <source>
        <dbReference type="Proteomes" id="UP000183832"/>
    </source>
</evidence>
<organism evidence="1 2">
    <name type="scientific">Clunio marinus</name>
    <dbReference type="NCBI Taxonomy" id="568069"/>
    <lineage>
        <taxon>Eukaryota</taxon>
        <taxon>Metazoa</taxon>
        <taxon>Ecdysozoa</taxon>
        <taxon>Arthropoda</taxon>
        <taxon>Hexapoda</taxon>
        <taxon>Insecta</taxon>
        <taxon>Pterygota</taxon>
        <taxon>Neoptera</taxon>
        <taxon>Endopterygota</taxon>
        <taxon>Diptera</taxon>
        <taxon>Nematocera</taxon>
        <taxon>Chironomoidea</taxon>
        <taxon>Chironomidae</taxon>
        <taxon>Clunio</taxon>
    </lineage>
</organism>
<protein>
    <submittedName>
        <fullName evidence="1">CLUMA_CG009080, isoform A</fullName>
    </submittedName>
</protein>
<keyword evidence="2" id="KW-1185">Reference proteome</keyword>
<evidence type="ECO:0000313" key="1">
    <source>
        <dbReference type="EMBL" id="CRK95622.1"/>
    </source>
</evidence>
<dbReference type="Proteomes" id="UP000183832">
    <property type="component" value="Unassembled WGS sequence"/>
</dbReference>
<proteinExistence type="predicted"/>
<dbReference type="EMBL" id="CVRI01000042">
    <property type="protein sequence ID" value="CRK95622.1"/>
    <property type="molecule type" value="Genomic_DNA"/>
</dbReference>
<accession>A0A1J1I9H3</accession>
<gene>
    <name evidence="1" type="ORF">CLUMA_CG009080</name>
</gene>